<organism evidence="1 2">
    <name type="scientific">Candidatus Woesebacteria bacterium RIFCSPHIGHO2_01_FULL_41_10</name>
    <dbReference type="NCBI Taxonomy" id="1802500"/>
    <lineage>
        <taxon>Bacteria</taxon>
        <taxon>Candidatus Woeseibacteriota</taxon>
    </lineage>
</organism>
<dbReference type="SUPFAM" id="SSF56235">
    <property type="entry name" value="N-terminal nucleophile aminohydrolases (Ntn hydrolases)"/>
    <property type="match status" value="1"/>
</dbReference>
<reference evidence="1 2" key="1">
    <citation type="journal article" date="2016" name="Nat. Commun.">
        <title>Thousands of microbial genomes shed light on interconnected biogeochemical processes in an aquifer system.</title>
        <authorList>
            <person name="Anantharaman K."/>
            <person name="Brown C.T."/>
            <person name="Hug L.A."/>
            <person name="Sharon I."/>
            <person name="Castelle C.J."/>
            <person name="Probst A.J."/>
            <person name="Thomas B.C."/>
            <person name="Singh A."/>
            <person name="Wilkins M.J."/>
            <person name="Karaoz U."/>
            <person name="Brodie E.L."/>
            <person name="Williams K.H."/>
            <person name="Hubbard S.S."/>
            <person name="Banfield J.F."/>
        </authorList>
    </citation>
    <scope>NUCLEOTIDE SEQUENCE [LARGE SCALE GENOMIC DNA]</scope>
</reference>
<comment type="caution">
    <text evidence="1">The sequence shown here is derived from an EMBL/GenBank/DDBJ whole genome shotgun (WGS) entry which is preliminary data.</text>
</comment>
<accession>A0A1F7YMX9</accession>
<dbReference type="InterPro" id="IPR029055">
    <property type="entry name" value="Ntn_hydrolases_N"/>
</dbReference>
<dbReference type="Proteomes" id="UP000177263">
    <property type="component" value="Unassembled WGS sequence"/>
</dbReference>
<proteinExistence type="predicted"/>
<dbReference type="EMBL" id="MGGM01000033">
    <property type="protein sequence ID" value="OGM28249.1"/>
    <property type="molecule type" value="Genomic_DNA"/>
</dbReference>
<gene>
    <name evidence="1" type="ORF">A2801_04475</name>
</gene>
<evidence type="ECO:0000313" key="2">
    <source>
        <dbReference type="Proteomes" id="UP000177263"/>
    </source>
</evidence>
<evidence type="ECO:0000313" key="1">
    <source>
        <dbReference type="EMBL" id="OGM28249.1"/>
    </source>
</evidence>
<protein>
    <submittedName>
        <fullName evidence="1">Uncharacterized protein</fullName>
    </submittedName>
</protein>
<sequence>MTVIVGLIEHNTTYIGGDAALTNINSGSIALCAEPKVFFRGDYLFGWSGPVRMQNILQHICPEPERKPEGISLSQHLTVSWIDVLRRVFKEQGLAEIDRNREHTPNSFMVGYKGELCVVDDIYAVIQLKRNYDVLGSGMFLAEGALSYALGYTPRLHPETKVRRALAVAAAGNAYVAPPFTILST</sequence>
<dbReference type="Gene3D" id="3.60.20.10">
    <property type="entry name" value="Glutamine Phosphoribosylpyrophosphate, subunit 1, domain 1"/>
    <property type="match status" value="1"/>
</dbReference>
<name>A0A1F7YMX9_9BACT</name>
<dbReference type="STRING" id="1802500.A2801_04475"/>
<dbReference type="AlphaFoldDB" id="A0A1F7YMX9"/>